<dbReference type="InterPro" id="IPR028994">
    <property type="entry name" value="Integrin_alpha_N"/>
</dbReference>
<dbReference type="InterPro" id="IPR027039">
    <property type="entry name" value="Crtac1"/>
</dbReference>
<feature type="chain" id="PRO_5036885558" evidence="4">
    <location>
        <begin position="23"/>
        <end position="1107"/>
    </location>
</feature>
<proteinExistence type="predicted"/>
<feature type="signal peptide" evidence="4">
    <location>
        <begin position="1"/>
        <end position="22"/>
    </location>
</feature>
<evidence type="ECO:0000259" key="5">
    <source>
        <dbReference type="Pfam" id="PF07593"/>
    </source>
</evidence>
<accession>A0A937FZK4</accession>
<keyword evidence="1 4" id="KW-0732">Signal</keyword>
<evidence type="ECO:0000256" key="4">
    <source>
        <dbReference type="SAM" id="SignalP"/>
    </source>
</evidence>
<dbReference type="Pfam" id="PF13517">
    <property type="entry name" value="FG-GAP_3"/>
    <property type="match status" value="7"/>
</dbReference>
<evidence type="ECO:0000313" key="7">
    <source>
        <dbReference type="Proteomes" id="UP000614216"/>
    </source>
</evidence>
<dbReference type="InterPro" id="IPR011519">
    <property type="entry name" value="UnbV_ASPIC"/>
</dbReference>
<evidence type="ECO:0000313" key="6">
    <source>
        <dbReference type="EMBL" id="MBL6449079.1"/>
    </source>
</evidence>
<protein>
    <submittedName>
        <fullName evidence="6">VCBS repeat-containing protein</fullName>
    </submittedName>
</protein>
<gene>
    <name evidence="6" type="ORF">JMN32_22395</name>
</gene>
<feature type="domain" description="ASPIC/UnbV" evidence="5">
    <location>
        <begin position="532"/>
        <end position="599"/>
    </location>
</feature>
<dbReference type="PANTHER" id="PTHR16026">
    <property type="entry name" value="CARTILAGE ACIDIC PROTEIN 1"/>
    <property type="match status" value="1"/>
</dbReference>
<dbReference type="Gene3D" id="2.130.10.130">
    <property type="entry name" value="Integrin alpha, N-terminal"/>
    <property type="match status" value="4"/>
</dbReference>
<evidence type="ECO:0000256" key="1">
    <source>
        <dbReference type="ARBA" id="ARBA00022729"/>
    </source>
</evidence>
<dbReference type="EMBL" id="JAEUGD010000066">
    <property type="protein sequence ID" value="MBL6449079.1"/>
    <property type="molecule type" value="Genomic_DNA"/>
</dbReference>
<dbReference type="AlphaFoldDB" id="A0A937FZK4"/>
<name>A0A937FZK4_9BACT</name>
<evidence type="ECO:0000256" key="3">
    <source>
        <dbReference type="ARBA" id="ARBA00023180"/>
    </source>
</evidence>
<dbReference type="Proteomes" id="UP000614216">
    <property type="component" value="Unassembled WGS sequence"/>
</dbReference>
<dbReference type="PANTHER" id="PTHR16026:SF0">
    <property type="entry name" value="CARTILAGE ACIDIC PROTEIN 1"/>
    <property type="match status" value="1"/>
</dbReference>
<sequence>MKFSTNLIFCLIVLSMFPACQSSETNRQWVFEKVNKEHTGIDFVNNVQNTTDFNIFLYRNFYNGGGVAIGDINNDGLQDVYLTSNMGENKLYLNKGNLKFEDITTTAGVASADKWSTGVVLVDINADGFLDIYVCNAGYRKGSDQKNELFINNGDLTFSEEAVGYGLDENGYTTHAAFFDYDKDGDLDAYILNNSFMPVNTLNYSNKREVPADEWPVKDFLKGGGDKFLKNEGGKFVDITKEAGIYNSLIGFGLGITVGDVNGDNWEDIYVSNDFFERDYLYLNQKDGTFKERIKDQMGHISAFSMGADMADINNDSKPDIFVTDMLPDNDERLKSTSSFEPYSVYELKLDRDFYHQYMQNTLQLNNGNNSFSEVAYYSGVSSSDWSWGALLFDINNDGYRDIYVCNGIYHDVTDQDFIDFFANEMIQKMALAGGKNDINNIISKMPSNPIRNKVFLNNKDLKFADVSEDAENTPSFSNGAAYGDLDNDGDLDLVVNNVNQEAFIFRNNTQETTDSHYLKVNLKGSGANSYAIGAKLTLYHKEGVISSELMPSRGFQSSVDYNMIFGLGGIDKVDSLQIIWPDQTSSIIKPSTVDTLLTVNQTGIEKVKGYSTATVEGGTWYHIDSTGFESHQEDDFVDFYKEGLVIRMLSREGPKAAIADVNGDGLEDVFICGAYRQAGQLYIQSEGGLDRSEQASLEKGAYFEDTAARFFDADGDGDPDLFVGSGGNHDYRGATAMQDRLYLNDGEGNFELFGGAFPNNGYNTAVAIPLDFDADGDLDLFVGSRSVPGNYGISPRSYLYQNEAGKFTDVTAEKAPKLKSLGMITDASLSDINGDGRDELIIVGEWMYPMVFEITEGKLKEFVTGMTEYSGWWNTIVPADIDQDGDLDLILGNRGENFYFTGTSDNPAKLWVHDFDDNGTVDKILTRNINGKDVSIHLKRELTQQIASLKKQNLKHSQFADKSIQDLFATEVLQKATVREGKWFKSSVALNDGKGNFSIISLPAKTQLSSVNSIYATDINQDGFTDLILGGNNSAFLPQFSKLDASYGQVLINNGNGGFRVVDSAESGLFIKGDVRQFSGISIGGVEQILVMRNNDKPVFLKLNSK</sequence>
<evidence type="ECO:0000256" key="2">
    <source>
        <dbReference type="ARBA" id="ARBA00022737"/>
    </source>
</evidence>
<comment type="caution">
    <text evidence="6">The sequence shown here is derived from an EMBL/GenBank/DDBJ whole genome shotgun (WGS) entry which is preliminary data.</text>
</comment>
<dbReference type="InterPro" id="IPR013519">
    <property type="entry name" value="Int_alpha_beta-p"/>
</dbReference>
<organism evidence="6 7">
    <name type="scientific">Fulvivirga marina</name>
    <dbReference type="NCBI Taxonomy" id="2494733"/>
    <lineage>
        <taxon>Bacteria</taxon>
        <taxon>Pseudomonadati</taxon>
        <taxon>Bacteroidota</taxon>
        <taxon>Cytophagia</taxon>
        <taxon>Cytophagales</taxon>
        <taxon>Fulvivirgaceae</taxon>
        <taxon>Fulvivirga</taxon>
    </lineage>
</organism>
<dbReference type="SUPFAM" id="SSF69318">
    <property type="entry name" value="Integrin alpha N-terminal domain"/>
    <property type="match status" value="3"/>
</dbReference>
<dbReference type="Pfam" id="PF07593">
    <property type="entry name" value="UnbV_ASPIC"/>
    <property type="match status" value="1"/>
</dbReference>
<dbReference type="SMART" id="SM00191">
    <property type="entry name" value="Int_alpha"/>
    <property type="match status" value="4"/>
</dbReference>
<dbReference type="InterPro" id="IPR013517">
    <property type="entry name" value="FG-GAP"/>
</dbReference>
<keyword evidence="3" id="KW-0325">Glycoprotein</keyword>
<keyword evidence="2" id="KW-0677">Repeat</keyword>
<reference evidence="6" key="1">
    <citation type="submission" date="2021-01" db="EMBL/GenBank/DDBJ databases">
        <title>Fulvivirga kasyanovii gen. nov., sp nov., a novel member of the phylum Bacteroidetes isolated from seawater in a mussel farm.</title>
        <authorList>
            <person name="Zhao L.-H."/>
            <person name="Wang Z.-J."/>
        </authorList>
    </citation>
    <scope>NUCLEOTIDE SEQUENCE</scope>
    <source>
        <strain evidence="6">29W222</strain>
    </source>
</reference>
<keyword evidence="7" id="KW-1185">Reference proteome</keyword>